<accession>A0A0R2JAY8</accession>
<feature type="compositionally biased region" description="Polar residues" evidence="1">
    <location>
        <begin position="79"/>
        <end position="92"/>
    </location>
</feature>
<proteinExistence type="predicted"/>
<protein>
    <submittedName>
        <fullName evidence="2">Uncharacterized protein</fullName>
    </submittedName>
</protein>
<gene>
    <name evidence="2" type="ORF">IV73_GL000365</name>
</gene>
<evidence type="ECO:0000313" key="2">
    <source>
        <dbReference type="EMBL" id="KRN74427.1"/>
    </source>
</evidence>
<dbReference type="AlphaFoldDB" id="A0A0R2JAY8"/>
<organism evidence="2 3">
    <name type="scientific">Weissella kandleri</name>
    <dbReference type="NCBI Taxonomy" id="1616"/>
    <lineage>
        <taxon>Bacteria</taxon>
        <taxon>Bacillati</taxon>
        <taxon>Bacillota</taxon>
        <taxon>Bacilli</taxon>
        <taxon>Lactobacillales</taxon>
        <taxon>Lactobacillaceae</taxon>
        <taxon>Weissella</taxon>
    </lineage>
</organism>
<comment type="caution">
    <text evidence="2">The sequence shown here is derived from an EMBL/GenBank/DDBJ whole genome shotgun (WGS) entry which is preliminary data.</text>
</comment>
<dbReference type="PATRIC" id="fig|1616.3.peg.375"/>
<dbReference type="Proteomes" id="UP000051655">
    <property type="component" value="Unassembled WGS sequence"/>
</dbReference>
<evidence type="ECO:0000313" key="3">
    <source>
        <dbReference type="Proteomes" id="UP000051655"/>
    </source>
</evidence>
<name>A0A0R2JAY8_9LACO</name>
<keyword evidence="3" id="KW-1185">Reference proteome</keyword>
<sequence length="92" mass="10250">MDKRGKTGIVKKVTRKDYSYSHYEYYVAWDDGSQANYYMAEQDLKAAAYQRFSSESEQPKDTSAPVSSSVHATSAADANKTSSSQGTLTYKN</sequence>
<evidence type="ECO:0000256" key="1">
    <source>
        <dbReference type="SAM" id="MobiDB-lite"/>
    </source>
</evidence>
<reference evidence="2 3" key="1">
    <citation type="journal article" date="2015" name="Genome Announc.">
        <title>Expanding the biotechnology potential of lactobacilli through comparative genomics of 213 strains and associated genera.</title>
        <authorList>
            <person name="Sun Z."/>
            <person name="Harris H.M."/>
            <person name="McCann A."/>
            <person name="Guo C."/>
            <person name="Argimon S."/>
            <person name="Zhang W."/>
            <person name="Yang X."/>
            <person name="Jeffery I.B."/>
            <person name="Cooney J.C."/>
            <person name="Kagawa T.F."/>
            <person name="Liu W."/>
            <person name="Song Y."/>
            <person name="Salvetti E."/>
            <person name="Wrobel A."/>
            <person name="Rasinkangas P."/>
            <person name="Parkhill J."/>
            <person name="Rea M.C."/>
            <person name="O'Sullivan O."/>
            <person name="Ritari J."/>
            <person name="Douillard F.P."/>
            <person name="Paul Ross R."/>
            <person name="Yang R."/>
            <person name="Briner A.E."/>
            <person name="Felis G.E."/>
            <person name="de Vos W.M."/>
            <person name="Barrangou R."/>
            <person name="Klaenhammer T.R."/>
            <person name="Caufield P.W."/>
            <person name="Cui Y."/>
            <person name="Zhang H."/>
            <person name="O'Toole P.W."/>
        </authorList>
    </citation>
    <scope>NUCLEOTIDE SEQUENCE [LARGE SCALE GENOMIC DNA]</scope>
    <source>
        <strain evidence="2 3">DSM 20593</strain>
    </source>
</reference>
<feature type="region of interest" description="Disordered" evidence="1">
    <location>
        <begin position="50"/>
        <end position="92"/>
    </location>
</feature>
<dbReference type="EMBL" id="JQBP01000015">
    <property type="protein sequence ID" value="KRN74427.1"/>
    <property type="molecule type" value="Genomic_DNA"/>
</dbReference>